<feature type="region of interest" description="Disordered" evidence="17">
    <location>
        <begin position="554"/>
        <end position="596"/>
    </location>
</feature>
<evidence type="ECO:0000256" key="15">
    <source>
        <dbReference type="ARBA" id="ARBA00048461"/>
    </source>
</evidence>
<dbReference type="InterPro" id="IPR029058">
    <property type="entry name" value="AB_hydrolase_fold"/>
</dbReference>
<accession>A0A0M8MLU2</accession>
<evidence type="ECO:0000256" key="18">
    <source>
        <dbReference type="SAM" id="Phobius"/>
    </source>
</evidence>
<feature type="region of interest" description="Disordered" evidence="17">
    <location>
        <begin position="471"/>
        <end position="502"/>
    </location>
</feature>
<keyword evidence="4 16" id="KW-0121">Carboxypeptidase</keyword>
<dbReference type="EC" id="3.4.16.-" evidence="16"/>
<evidence type="ECO:0000313" key="20">
    <source>
        <dbReference type="Proteomes" id="UP000037751"/>
    </source>
</evidence>
<dbReference type="VEuPathDB" id="FungiDB:Malapachy_1369"/>
<dbReference type="Pfam" id="PF00450">
    <property type="entry name" value="Peptidase_S10"/>
    <property type="match status" value="1"/>
</dbReference>
<dbReference type="Proteomes" id="UP000037751">
    <property type="component" value="Unassembled WGS sequence"/>
</dbReference>
<keyword evidence="7" id="KW-0053">Apoptosis</keyword>
<keyword evidence="12 18" id="KW-0472">Membrane</keyword>
<feature type="transmembrane region" description="Helical" evidence="18">
    <location>
        <begin position="508"/>
        <end position="528"/>
    </location>
</feature>
<comment type="similarity">
    <text evidence="3 16">Belongs to the peptidase S10 family.</text>
</comment>
<name>A0A0M8MLU2_9BASI</name>
<dbReference type="GO" id="GO:0006915">
    <property type="term" value="P:apoptotic process"/>
    <property type="evidence" value="ECO:0007669"/>
    <property type="project" value="UniProtKB-KW"/>
</dbReference>
<evidence type="ECO:0000256" key="9">
    <source>
        <dbReference type="ARBA" id="ARBA00022801"/>
    </source>
</evidence>
<evidence type="ECO:0000256" key="5">
    <source>
        <dbReference type="ARBA" id="ARBA00022670"/>
    </source>
</evidence>
<reference evidence="19 20" key="1">
    <citation type="submission" date="2015-07" db="EMBL/GenBank/DDBJ databases">
        <title>Draft Genome Sequence of Malassezia furfur CBS1878 and Malassezia pachydermatis CBS1879.</title>
        <authorList>
            <person name="Triana S."/>
            <person name="Ohm R."/>
            <person name="Gonzalez A."/>
            <person name="DeCock H."/>
            <person name="Restrepo S."/>
            <person name="Celis A."/>
        </authorList>
    </citation>
    <scope>NUCLEOTIDE SEQUENCE [LARGE SCALE GENOMIC DNA]</scope>
    <source>
        <strain evidence="19 20">CBS 1879</strain>
    </source>
</reference>
<evidence type="ECO:0000256" key="1">
    <source>
        <dbReference type="ARBA" id="ARBA00001003"/>
    </source>
</evidence>
<dbReference type="EMBL" id="LGAV01000009">
    <property type="protein sequence ID" value="KOS12717.1"/>
    <property type="molecule type" value="Genomic_DNA"/>
</dbReference>
<dbReference type="GO" id="GO:0047372">
    <property type="term" value="F:monoacylglycerol lipase activity"/>
    <property type="evidence" value="ECO:0007669"/>
    <property type="project" value="RHEA"/>
</dbReference>
<comment type="subcellular location">
    <subcellularLocation>
        <location evidence="2">Golgi apparatus</location>
        <location evidence="2">trans-Golgi network membrane</location>
        <topology evidence="2">Single-pass type I membrane protein</topology>
    </subcellularLocation>
</comment>
<keyword evidence="9 16" id="KW-0378">Hydrolase</keyword>
<comment type="catalytic activity">
    <reaction evidence="15">
        <text>a monoacylglycerol + H2O = glycerol + a fatty acid + H(+)</text>
        <dbReference type="Rhea" id="RHEA:15245"/>
        <dbReference type="ChEBI" id="CHEBI:15377"/>
        <dbReference type="ChEBI" id="CHEBI:15378"/>
        <dbReference type="ChEBI" id="CHEBI:17408"/>
        <dbReference type="ChEBI" id="CHEBI:17754"/>
        <dbReference type="ChEBI" id="CHEBI:28868"/>
    </reaction>
</comment>
<dbReference type="PANTHER" id="PTHR11802">
    <property type="entry name" value="SERINE PROTEASE FAMILY S10 SERINE CARBOXYPEPTIDASE"/>
    <property type="match status" value="1"/>
</dbReference>
<keyword evidence="6 18" id="KW-0812">Transmembrane</keyword>
<evidence type="ECO:0000256" key="4">
    <source>
        <dbReference type="ARBA" id="ARBA00022645"/>
    </source>
</evidence>
<dbReference type="GO" id="GO:0120516">
    <property type="term" value="F:diacylglycerol lipase activity"/>
    <property type="evidence" value="ECO:0007669"/>
    <property type="project" value="RHEA"/>
</dbReference>
<dbReference type="RefSeq" id="XP_017990349.1">
    <property type="nucleotide sequence ID" value="XM_018135874.1"/>
</dbReference>
<evidence type="ECO:0000256" key="13">
    <source>
        <dbReference type="ARBA" id="ARBA00023180"/>
    </source>
</evidence>
<dbReference type="PROSITE" id="PS00131">
    <property type="entry name" value="CARBOXYPEPT_SER_SER"/>
    <property type="match status" value="1"/>
</dbReference>
<dbReference type="GeneID" id="28727749"/>
<dbReference type="InterPro" id="IPR001563">
    <property type="entry name" value="Peptidase_S10"/>
</dbReference>
<keyword evidence="5 16" id="KW-0645">Protease</keyword>
<organism evidence="19 20">
    <name type="scientific">Malassezia pachydermatis</name>
    <dbReference type="NCBI Taxonomy" id="77020"/>
    <lineage>
        <taxon>Eukaryota</taxon>
        <taxon>Fungi</taxon>
        <taxon>Dikarya</taxon>
        <taxon>Basidiomycota</taxon>
        <taxon>Ustilaginomycotina</taxon>
        <taxon>Malasseziomycetes</taxon>
        <taxon>Malasseziales</taxon>
        <taxon>Malasseziaceae</taxon>
        <taxon>Malassezia</taxon>
    </lineage>
</organism>
<keyword evidence="13" id="KW-0325">Glycoprotein</keyword>
<dbReference type="STRING" id="77020.A0A0M8MLU2"/>
<evidence type="ECO:0000256" key="12">
    <source>
        <dbReference type="ARBA" id="ARBA00023136"/>
    </source>
</evidence>
<dbReference type="AlphaFoldDB" id="A0A0M8MLU2"/>
<evidence type="ECO:0000313" key="19">
    <source>
        <dbReference type="EMBL" id="KOS12717.1"/>
    </source>
</evidence>
<sequence length="596" mass="65297">MSRATPWTVSQLPGEPHATSRSFQIEAGYLPARPPVAPNQRPKDEAHLYFMLHRAMYTPRRRKLIVWLNGGPGCSSFDGAFLEVGALRVKPSDALVEAQAGQAWNEYADVLYVDQPVGTGFSYVENAAYAETLDQVAEEFVFFLRGFAQAYPEYTQGVDVYLAGESYAGQYIPYMADAMLRASNLSLHLEGIAIGNGFIDPASQYGTEVDTLLQAGVWKKNGPEHEHIKPILRACQDALQKDSVPRAEYPVCDGIVGDIIKSSVRTSLNGVSRCMNMYDMRLTDTSPACGMNWPAELTDLYTFLRKKDVRSALHIDANHKPEAWVECNAQVGDVIHAHAANSNASVTLLPSLLNRGVPVLLFAGDQDLICPALGQQRLVERLHWLGSDGPGDAKPEVWSINQQPVGTWLHARNLTLATLTNASHMAAYDAPYAAHDMMLRFMDVQVDWVDGAQVHMESKIGSTSRILVAENSTATTSTPSPLKSTSTPLPTTRPGSSSSLPQVDTSDWSGDLFVVVVLALAVWLCFYVRRRARRPAGAQYHAIGEHIVLQPTHASQHRAAAAGSMSPDMERGAFTLGGDDDDDDDNDNSPTKRFRD</sequence>
<comment type="catalytic activity">
    <reaction evidence="1">
        <text>Preferential release of a C-terminal arginine or lysine residue.</text>
        <dbReference type="EC" id="3.4.16.6"/>
    </reaction>
</comment>
<evidence type="ECO:0000256" key="7">
    <source>
        <dbReference type="ARBA" id="ARBA00022703"/>
    </source>
</evidence>
<proteinExistence type="inferred from homology"/>
<evidence type="ECO:0000256" key="8">
    <source>
        <dbReference type="ARBA" id="ARBA00022729"/>
    </source>
</evidence>
<keyword evidence="10 18" id="KW-1133">Transmembrane helix</keyword>
<keyword evidence="11" id="KW-0333">Golgi apparatus</keyword>
<feature type="compositionally biased region" description="Low complexity" evidence="17">
    <location>
        <begin position="472"/>
        <end position="501"/>
    </location>
</feature>
<dbReference type="GO" id="GO:0005802">
    <property type="term" value="C:trans-Golgi network"/>
    <property type="evidence" value="ECO:0007669"/>
    <property type="project" value="TreeGrafter"/>
</dbReference>
<dbReference type="GO" id="GO:0004185">
    <property type="term" value="F:serine-type carboxypeptidase activity"/>
    <property type="evidence" value="ECO:0007669"/>
    <property type="project" value="UniProtKB-UniRule"/>
</dbReference>
<protein>
    <recommendedName>
        <fullName evidence="16">Carboxypeptidase</fullName>
        <ecNumber evidence="16">3.4.16.-</ecNumber>
    </recommendedName>
</protein>
<evidence type="ECO:0000256" key="10">
    <source>
        <dbReference type="ARBA" id="ARBA00022989"/>
    </source>
</evidence>
<feature type="compositionally biased region" description="Acidic residues" evidence="17">
    <location>
        <begin position="578"/>
        <end position="587"/>
    </location>
</feature>
<dbReference type="PRINTS" id="PR00724">
    <property type="entry name" value="CRBOXYPTASEC"/>
</dbReference>
<comment type="catalytic activity">
    <reaction evidence="14">
        <text>a diacylglycerol + H2O = a monoacylglycerol + a fatty acid + H(+)</text>
        <dbReference type="Rhea" id="RHEA:32731"/>
        <dbReference type="ChEBI" id="CHEBI:15377"/>
        <dbReference type="ChEBI" id="CHEBI:15378"/>
        <dbReference type="ChEBI" id="CHEBI:17408"/>
        <dbReference type="ChEBI" id="CHEBI:18035"/>
        <dbReference type="ChEBI" id="CHEBI:28868"/>
    </reaction>
</comment>
<dbReference type="SUPFAM" id="SSF53474">
    <property type="entry name" value="alpha/beta-Hydrolases"/>
    <property type="match status" value="1"/>
</dbReference>
<keyword evidence="20" id="KW-1185">Reference proteome</keyword>
<gene>
    <name evidence="19" type="ORF">Malapachy_1369</name>
</gene>
<evidence type="ECO:0000256" key="16">
    <source>
        <dbReference type="RuleBase" id="RU361156"/>
    </source>
</evidence>
<comment type="caution">
    <text evidence="19">The sequence shown here is derived from an EMBL/GenBank/DDBJ whole genome shotgun (WGS) entry which is preliminary data.</text>
</comment>
<evidence type="ECO:0000256" key="6">
    <source>
        <dbReference type="ARBA" id="ARBA00022692"/>
    </source>
</evidence>
<evidence type="ECO:0000256" key="2">
    <source>
        <dbReference type="ARBA" id="ARBA00004393"/>
    </source>
</evidence>
<dbReference type="GO" id="GO:0006508">
    <property type="term" value="P:proteolysis"/>
    <property type="evidence" value="ECO:0007669"/>
    <property type="project" value="UniProtKB-KW"/>
</dbReference>
<evidence type="ECO:0000256" key="17">
    <source>
        <dbReference type="SAM" id="MobiDB-lite"/>
    </source>
</evidence>
<dbReference type="OrthoDB" id="443318at2759"/>
<dbReference type="InterPro" id="IPR018202">
    <property type="entry name" value="Ser_caboxypep_ser_AS"/>
</dbReference>
<evidence type="ECO:0000256" key="14">
    <source>
        <dbReference type="ARBA" id="ARBA00047591"/>
    </source>
</evidence>
<dbReference type="Gene3D" id="3.40.50.1820">
    <property type="entry name" value="alpha/beta hydrolase"/>
    <property type="match status" value="1"/>
</dbReference>
<evidence type="ECO:0000256" key="11">
    <source>
        <dbReference type="ARBA" id="ARBA00023034"/>
    </source>
</evidence>
<dbReference type="PANTHER" id="PTHR11802:SF190">
    <property type="entry name" value="PHEROMONE-PROCESSING CARBOXYPEPTIDASE KEX1"/>
    <property type="match status" value="1"/>
</dbReference>
<evidence type="ECO:0000256" key="3">
    <source>
        <dbReference type="ARBA" id="ARBA00009431"/>
    </source>
</evidence>
<keyword evidence="8" id="KW-0732">Signal</keyword>